<reference evidence="2 3" key="1">
    <citation type="submission" date="2020-02" db="EMBL/GenBank/DDBJ databases">
        <title>Comparative genomics of the hypocrealean fungal genus Beauvera.</title>
        <authorList>
            <person name="Showalter D.N."/>
            <person name="Bushley K.E."/>
            <person name="Rehner S.A."/>
        </authorList>
    </citation>
    <scope>NUCLEOTIDE SEQUENCE [LARGE SCALE GENOMIC DNA]</scope>
    <source>
        <strain evidence="2 3">ARSEF4384</strain>
    </source>
</reference>
<evidence type="ECO:0000313" key="3">
    <source>
        <dbReference type="Proteomes" id="UP001397290"/>
    </source>
</evidence>
<evidence type="ECO:0000256" key="1">
    <source>
        <dbReference type="SAM" id="MobiDB-lite"/>
    </source>
</evidence>
<comment type="caution">
    <text evidence="2">The sequence shown here is derived from an EMBL/GenBank/DDBJ whole genome shotgun (WGS) entry which is preliminary data.</text>
</comment>
<name>A0AAW0S026_9HYPO</name>
<feature type="compositionally biased region" description="Low complexity" evidence="1">
    <location>
        <begin position="48"/>
        <end position="63"/>
    </location>
</feature>
<feature type="region of interest" description="Disordered" evidence="1">
    <location>
        <begin position="41"/>
        <end position="69"/>
    </location>
</feature>
<dbReference type="AlphaFoldDB" id="A0AAW0S026"/>
<proteinExistence type="predicted"/>
<dbReference type="EMBL" id="JAAHCF010000145">
    <property type="protein sequence ID" value="KAK8147466.1"/>
    <property type="molecule type" value="Genomic_DNA"/>
</dbReference>
<gene>
    <name evidence="2" type="ORF">G3M48_001547</name>
</gene>
<sequence length="114" mass="11996">MSAAQFANGLGNVRIADRNHINPILQGILYSTDRKAQVAVLEEESRRSSSSSSSISSATSSSAPLALRKNKSTAISPDVVAHASYSKSKRTKSSLFGMSGYGKNSGVVGITKMM</sequence>
<organism evidence="2 3">
    <name type="scientific">Beauveria asiatica</name>
    <dbReference type="NCBI Taxonomy" id="1069075"/>
    <lineage>
        <taxon>Eukaryota</taxon>
        <taxon>Fungi</taxon>
        <taxon>Dikarya</taxon>
        <taxon>Ascomycota</taxon>
        <taxon>Pezizomycotina</taxon>
        <taxon>Sordariomycetes</taxon>
        <taxon>Hypocreomycetidae</taxon>
        <taxon>Hypocreales</taxon>
        <taxon>Cordycipitaceae</taxon>
        <taxon>Beauveria</taxon>
    </lineage>
</organism>
<protein>
    <submittedName>
        <fullName evidence="2">Uncharacterized protein</fullName>
    </submittedName>
</protein>
<keyword evidence="3" id="KW-1185">Reference proteome</keyword>
<evidence type="ECO:0000313" key="2">
    <source>
        <dbReference type="EMBL" id="KAK8147466.1"/>
    </source>
</evidence>
<dbReference type="Proteomes" id="UP001397290">
    <property type="component" value="Unassembled WGS sequence"/>
</dbReference>
<accession>A0AAW0S026</accession>